<evidence type="ECO:0000256" key="1">
    <source>
        <dbReference type="SAM" id="SignalP"/>
    </source>
</evidence>
<dbReference type="AlphaFoldDB" id="A0A350P7D3"/>
<gene>
    <name evidence="2" type="ORF">DCW74_15860</name>
</gene>
<sequence>MPFLRHRHILALATLTVFSLSACTSEQEVEDKIEAPRFVKLAKVSHAPAFDEF</sequence>
<comment type="caution">
    <text evidence="2">The sequence shown here is derived from an EMBL/GenBank/DDBJ whole genome shotgun (WGS) entry which is preliminary data.</text>
</comment>
<organism evidence="2 3">
    <name type="scientific">Alteromonas australica</name>
    <dbReference type="NCBI Taxonomy" id="589873"/>
    <lineage>
        <taxon>Bacteria</taxon>
        <taxon>Pseudomonadati</taxon>
        <taxon>Pseudomonadota</taxon>
        <taxon>Gammaproteobacteria</taxon>
        <taxon>Alteromonadales</taxon>
        <taxon>Alteromonadaceae</taxon>
        <taxon>Alteromonas/Salinimonas group</taxon>
        <taxon>Alteromonas</taxon>
    </lineage>
</organism>
<feature type="chain" id="PRO_5016898077" evidence="1">
    <location>
        <begin position="23"/>
        <end position="53"/>
    </location>
</feature>
<keyword evidence="1" id="KW-0732">Signal</keyword>
<name>A0A350P7D3_9ALTE</name>
<reference evidence="2 3" key="1">
    <citation type="journal article" date="2018" name="Nat. Biotechnol.">
        <title>A standardized bacterial taxonomy based on genome phylogeny substantially revises the tree of life.</title>
        <authorList>
            <person name="Parks D.H."/>
            <person name="Chuvochina M."/>
            <person name="Waite D.W."/>
            <person name="Rinke C."/>
            <person name="Skarshewski A."/>
            <person name="Chaumeil P.A."/>
            <person name="Hugenholtz P."/>
        </authorList>
    </citation>
    <scope>NUCLEOTIDE SEQUENCE [LARGE SCALE GENOMIC DNA]</scope>
    <source>
        <strain evidence="2">UBA11978</strain>
    </source>
</reference>
<feature type="non-terminal residue" evidence="2">
    <location>
        <position position="53"/>
    </location>
</feature>
<accession>A0A350P7D3</accession>
<evidence type="ECO:0000313" key="2">
    <source>
        <dbReference type="EMBL" id="HAW77200.1"/>
    </source>
</evidence>
<proteinExistence type="predicted"/>
<evidence type="ECO:0000313" key="3">
    <source>
        <dbReference type="Proteomes" id="UP000263517"/>
    </source>
</evidence>
<protein>
    <submittedName>
        <fullName evidence="2">Efflux transporter periplasmic adaptor subunit</fullName>
    </submittedName>
</protein>
<feature type="signal peptide" evidence="1">
    <location>
        <begin position="1"/>
        <end position="22"/>
    </location>
</feature>
<dbReference type="PROSITE" id="PS51257">
    <property type="entry name" value="PROKAR_LIPOPROTEIN"/>
    <property type="match status" value="1"/>
</dbReference>
<dbReference type="Proteomes" id="UP000263517">
    <property type="component" value="Unassembled WGS sequence"/>
</dbReference>
<dbReference type="EMBL" id="DNAN01000558">
    <property type="protein sequence ID" value="HAW77200.1"/>
    <property type="molecule type" value="Genomic_DNA"/>
</dbReference>